<dbReference type="FunFam" id="1.20.58.90:FF:000004">
    <property type="entry name" value="Syntaxin 10"/>
    <property type="match status" value="1"/>
</dbReference>
<dbReference type="GO" id="GO:0005794">
    <property type="term" value="C:Golgi apparatus"/>
    <property type="evidence" value="ECO:0007669"/>
    <property type="project" value="UniProtKB-SubCell"/>
</dbReference>
<gene>
    <name evidence="10" type="ORF">CFOL_v3_27873</name>
</gene>
<dbReference type="EMBL" id="BDDD01003214">
    <property type="protein sequence ID" value="GAV84429.1"/>
    <property type="molecule type" value="Genomic_DNA"/>
</dbReference>
<name>A0A1Q3CW18_CEPFO</name>
<dbReference type="Pfam" id="PF09177">
    <property type="entry name" value="STX6_10_61_N"/>
    <property type="match status" value="1"/>
</dbReference>
<keyword evidence="11" id="KW-1185">Reference proteome</keyword>
<keyword evidence="3" id="KW-0812">Transmembrane</keyword>
<evidence type="ECO:0000256" key="8">
    <source>
        <dbReference type="ARBA" id="ARBA00037801"/>
    </source>
</evidence>
<evidence type="ECO:0000313" key="11">
    <source>
        <dbReference type="Proteomes" id="UP000187406"/>
    </source>
</evidence>
<dbReference type="SUPFAM" id="SSF47661">
    <property type="entry name" value="t-snare proteins"/>
    <property type="match status" value="1"/>
</dbReference>
<organism evidence="10 11">
    <name type="scientific">Cephalotus follicularis</name>
    <name type="common">Albany pitcher plant</name>
    <dbReference type="NCBI Taxonomy" id="3775"/>
    <lineage>
        <taxon>Eukaryota</taxon>
        <taxon>Viridiplantae</taxon>
        <taxon>Streptophyta</taxon>
        <taxon>Embryophyta</taxon>
        <taxon>Tracheophyta</taxon>
        <taxon>Spermatophyta</taxon>
        <taxon>Magnoliopsida</taxon>
        <taxon>eudicotyledons</taxon>
        <taxon>Gunneridae</taxon>
        <taxon>Pentapetalae</taxon>
        <taxon>rosids</taxon>
        <taxon>fabids</taxon>
        <taxon>Oxalidales</taxon>
        <taxon>Cephalotaceae</taxon>
        <taxon>Cephalotus</taxon>
    </lineage>
</organism>
<proteinExistence type="inferred from homology"/>
<evidence type="ECO:0000256" key="3">
    <source>
        <dbReference type="ARBA" id="ARBA00022692"/>
    </source>
</evidence>
<dbReference type="OrthoDB" id="546861at2759"/>
<sequence length="111" mass="12779">MSSTQDPFYLVKEEIQESIDKLLSSFHQWERIHSDPGEQVHLTKELLASCESIEWQVTAYGAWIKNLHPHMLPQNYSEFSVINASRNCIQEKIHIAVQNRAGQVCNLAQNT</sequence>
<protein>
    <submittedName>
        <fullName evidence="10">Syntaxin-6_N domain-containing protein</fullName>
    </submittedName>
</protein>
<keyword evidence="7" id="KW-0472">Membrane</keyword>
<keyword evidence="6" id="KW-0333">Golgi apparatus</keyword>
<feature type="domain" description="Syntaxin 6/10/61 N-terminal" evidence="9">
    <location>
        <begin position="6"/>
        <end position="57"/>
    </location>
</feature>
<evidence type="ECO:0000256" key="6">
    <source>
        <dbReference type="ARBA" id="ARBA00023034"/>
    </source>
</evidence>
<evidence type="ECO:0000256" key="5">
    <source>
        <dbReference type="ARBA" id="ARBA00022989"/>
    </source>
</evidence>
<dbReference type="STRING" id="3775.A0A1Q3CW18"/>
<dbReference type="Gene3D" id="1.20.58.90">
    <property type="match status" value="1"/>
</dbReference>
<comment type="caution">
    <text evidence="10">The sequence shown here is derived from an EMBL/GenBank/DDBJ whole genome shotgun (WGS) entry which is preliminary data.</text>
</comment>
<comment type="subcellular location">
    <subcellularLocation>
        <location evidence="8">Golgi apparatus</location>
        <location evidence="8">trans-Golgi network membrane</location>
        <topology evidence="8">Single-pass type IV membrane protein</topology>
    </subcellularLocation>
</comment>
<evidence type="ECO:0000256" key="2">
    <source>
        <dbReference type="ARBA" id="ARBA00022448"/>
    </source>
</evidence>
<comment type="similarity">
    <text evidence="1">Belongs to the syntaxin family.</text>
</comment>
<dbReference type="InterPro" id="IPR015260">
    <property type="entry name" value="Syntaxin-6/10/61_N"/>
</dbReference>
<accession>A0A1Q3CW18</accession>
<keyword evidence="5" id="KW-1133">Transmembrane helix</keyword>
<dbReference type="Proteomes" id="UP000187406">
    <property type="component" value="Unassembled WGS sequence"/>
</dbReference>
<evidence type="ECO:0000256" key="7">
    <source>
        <dbReference type="ARBA" id="ARBA00023136"/>
    </source>
</evidence>
<dbReference type="AlphaFoldDB" id="A0A1Q3CW18"/>
<dbReference type="GO" id="GO:0016020">
    <property type="term" value="C:membrane"/>
    <property type="evidence" value="ECO:0007669"/>
    <property type="project" value="InterPro"/>
</dbReference>
<keyword evidence="4" id="KW-0653">Protein transport</keyword>
<evidence type="ECO:0000256" key="4">
    <source>
        <dbReference type="ARBA" id="ARBA00022927"/>
    </source>
</evidence>
<dbReference type="GO" id="GO:0015031">
    <property type="term" value="P:protein transport"/>
    <property type="evidence" value="ECO:0007669"/>
    <property type="project" value="UniProtKB-KW"/>
</dbReference>
<dbReference type="InterPro" id="IPR010989">
    <property type="entry name" value="SNARE"/>
</dbReference>
<evidence type="ECO:0000256" key="1">
    <source>
        <dbReference type="ARBA" id="ARBA00009063"/>
    </source>
</evidence>
<dbReference type="InParanoid" id="A0A1Q3CW18"/>
<evidence type="ECO:0000313" key="10">
    <source>
        <dbReference type="EMBL" id="GAV84429.1"/>
    </source>
</evidence>
<dbReference type="GO" id="GO:0048193">
    <property type="term" value="P:Golgi vesicle transport"/>
    <property type="evidence" value="ECO:0007669"/>
    <property type="project" value="InterPro"/>
</dbReference>
<keyword evidence="2" id="KW-0813">Transport</keyword>
<reference evidence="11" key="1">
    <citation type="submission" date="2016-04" db="EMBL/GenBank/DDBJ databases">
        <title>Cephalotus genome sequencing.</title>
        <authorList>
            <person name="Fukushima K."/>
            <person name="Hasebe M."/>
            <person name="Fang X."/>
        </authorList>
    </citation>
    <scope>NUCLEOTIDE SEQUENCE [LARGE SCALE GENOMIC DNA]</scope>
    <source>
        <strain evidence="11">cv. St1</strain>
    </source>
</reference>
<evidence type="ECO:0000259" key="9">
    <source>
        <dbReference type="Pfam" id="PF09177"/>
    </source>
</evidence>